<evidence type="ECO:0000313" key="2">
    <source>
        <dbReference type="EMBL" id="AUV81273.1"/>
    </source>
</evidence>
<feature type="region of interest" description="Disordered" evidence="1">
    <location>
        <begin position="145"/>
        <end position="251"/>
    </location>
</feature>
<sequence>MSRDRHLLVGRERDGSLGIAVAHVSDLSTDGSLWALWPTLREAVDSDAIAPGDPIGSIVVDDGAVVAWDIREPYRSDQYADLQDSDTMPETFDLPFEYRLFDQDATHSAIVVDEDAGTYETPAGDSLRGQGVVFTWPDVGPGNAPLDLVDSFMPETLDGTAPPPEREASGDDSDGSDGSGDSDDDTTGTTEVPQPPGENCNGRNDDDELCGLSAGWGRDDDATQNPGRCKHHKDQAIQTQSDSGSDSDADADQYADWRRYGEEEFGTEYPGAERHSIVIEGTAEENASTYELQVSTTLRPHPDIGTFDDTDEITAGGRGAAGEVQGGTDAFLFVGELTALSVSNPDVVTVSVDGEQVDPVTYDAP</sequence>
<evidence type="ECO:0000256" key="1">
    <source>
        <dbReference type="SAM" id="MobiDB-lite"/>
    </source>
</evidence>
<name>A0A2I8VH62_9EURY</name>
<dbReference type="GeneID" id="35591626"/>
<accession>A0A2I8VH62</accession>
<dbReference type="EMBL" id="CP026309">
    <property type="protein sequence ID" value="AUV81273.1"/>
    <property type="molecule type" value="Genomic_DNA"/>
</dbReference>
<dbReference type="KEGG" id="srub:C2R22_06010"/>
<gene>
    <name evidence="2" type="ORF">C2R22_06010</name>
</gene>
<proteinExistence type="predicted"/>
<protein>
    <submittedName>
        <fullName evidence="2">Uncharacterized protein</fullName>
    </submittedName>
</protein>
<dbReference type="Proteomes" id="UP000236584">
    <property type="component" value="Chromosome"/>
</dbReference>
<feature type="compositionally biased region" description="Acidic residues" evidence="1">
    <location>
        <begin position="170"/>
        <end position="186"/>
    </location>
</feature>
<keyword evidence="3" id="KW-1185">Reference proteome</keyword>
<reference evidence="2 3" key="1">
    <citation type="submission" date="2018-01" db="EMBL/GenBank/DDBJ databases">
        <title>Complete genome sequence of Salinigranum rubrum GX10T, an extremely halophilic archaeon isolated from a marine solar saltern.</title>
        <authorList>
            <person name="Han S."/>
        </authorList>
    </citation>
    <scope>NUCLEOTIDE SEQUENCE [LARGE SCALE GENOMIC DNA]</scope>
    <source>
        <strain evidence="2 3">GX10</strain>
    </source>
</reference>
<organism evidence="2 3">
    <name type="scientific">Salinigranum rubrum</name>
    <dbReference type="NCBI Taxonomy" id="755307"/>
    <lineage>
        <taxon>Archaea</taxon>
        <taxon>Methanobacteriati</taxon>
        <taxon>Methanobacteriota</taxon>
        <taxon>Stenosarchaea group</taxon>
        <taxon>Halobacteria</taxon>
        <taxon>Halobacteriales</taxon>
        <taxon>Haloferacaceae</taxon>
        <taxon>Salinigranum</taxon>
    </lineage>
</organism>
<evidence type="ECO:0000313" key="3">
    <source>
        <dbReference type="Proteomes" id="UP000236584"/>
    </source>
</evidence>
<dbReference type="AlphaFoldDB" id="A0A2I8VH62"/>
<dbReference type="RefSeq" id="WP_103424961.1">
    <property type="nucleotide sequence ID" value="NZ_CP026309.1"/>
</dbReference>